<dbReference type="CDD" id="cd03024">
    <property type="entry name" value="DsbA_FrnE"/>
    <property type="match status" value="1"/>
</dbReference>
<dbReference type="Proteomes" id="UP000231658">
    <property type="component" value="Unassembled WGS sequence"/>
</dbReference>
<dbReference type="SUPFAM" id="SSF52833">
    <property type="entry name" value="Thioredoxin-like"/>
    <property type="match status" value="1"/>
</dbReference>
<dbReference type="GO" id="GO:0016491">
    <property type="term" value="F:oxidoreductase activity"/>
    <property type="evidence" value="ECO:0007669"/>
    <property type="project" value="InterPro"/>
</dbReference>
<evidence type="ECO:0000313" key="3">
    <source>
        <dbReference type="Proteomes" id="UP000231658"/>
    </source>
</evidence>
<protein>
    <submittedName>
        <fullName evidence="2">Polyketide biosynthesis dithiol-disulfide isomerase</fullName>
    </submittedName>
</protein>
<gene>
    <name evidence="2" type="ORF">MTBPR1_10062</name>
</gene>
<keyword evidence="3" id="KW-1185">Reference proteome</keyword>
<dbReference type="InterPro" id="IPR001853">
    <property type="entry name" value="DSBA-like_thioredoxin_dom"/>
</dbReference>
<organism evidence="2 3">
    <name type="scientific">Candidatus Terasakiella magnetica</name>
    <dbReference type="NCBI Taxonomy" id="1867952"/>
    <lineage>
        <taxon>Bacteria</taxon>
        <taxon>Pseudomonadati</taxon>
        <taxon>Pseudomonadota</taxon>
        <taxon>Alphaproteobacteria</taxon>
        <taxon>Rhodospirillales</taxon>
        <taxon>Terasakiellaceae</taxon>
        <taxon>Terasakiella</taxon>
    </lineage>
</organism>
<dbReference type="GO" id="GO:0016853">
    <property type="term" value="F:isomerase activity"/>
    <property type="evidence" value="ECO:0007669"/>
    <property type="project" value="UniProtKB-KW"/>
</dbReference>
<dbReference type="PANTHER" id="PTHR13887">
    <property type="entry name" value="GLUTATHIONE S-TRANSFERASE KAPPA"/>
    <property type="match status" value="1"/>
</dbReference>
<name>A0A1C3RC25_9PROT</name>
<proteinExistence type="predicted"/>
<dbReference type="Gene3D" id="3.40.30.10">
    <property type="entry name" value="Glutaredoxin"/>
    <property type="match status" value="1"/>
</dbReference>
<dbReference type="InterPro" id="IPR036249">
    <property type="entry name" value="Thioredoxin-like_sf"/>
</dbReference>
<dbReference type="STRING" id="1867952.MTBPR1_10062"/>
<dbReference type="Pfam" id="PF01323">
    <property type="entry name" value="DSBA"/>
    <property type="match status" value="1"/>
</dbReference>
<keyword evidence="2" id="KW-0413">Isomerase</keyword>
<reference evidence="2 3" key="1">
    <citation type="submission" date="2016-07" db="EMBL/GenBank/DDBJ databases">
        <authorList>
            <person name="Lefevre C.T."/>
        </authorList>
    </citation>
    <scope>NUCLEOTIDE SEQUENCE [LARGE SCALE GENOMIC DNA]</scope>
    <source>
        <strain evidence="2">PR1</strain>
    </source>
</reference>
<dbReference type="AlphaFoldDB" id="A0A1C3RC25"/>
<dbReference type="OrthoDB" id="9799122at2"/>
<dbReference type="RefSeq" id="WP_069185557.1">
    <property type="nucleotide sequence ID" value="NZ_FLYE01000001.1"/>
</dbReference>
<dbReference type="EMBL" id="FLYE01000001">
    <property type="protein sequence ID" value="SCA54815.1"/>
    <property type="molecule type" value="Genomic_DNA"/>
</dbReference>
<feature type="domain" description="DSBA-like thioredoxin" evidence="1">
    <location>
        <begin position="3"/>
        <end position="198"/>
    </location>
</feature>
<dbReference type="PANTHER" id="PTHR13887:SF41">
    <property type="entry name" value="THIOREDOXIN SUPERFAMILY PROTEIN"/>
    <property type="match status" value="1"/>
</dbReference>
<evidence type="ECO:0000313" key="2">
    <source>
        <dbReference type="EMBL" id="SCA54815.1"/>
    </source>
</evidence>
<accession>A0A1C3RC25</accession>
<sequence length="208" mass="23919">MYIDIYYDTICPWCLIGKKRLEQALESRGHVSLKARWRPFLLNPSMAPQGMDRQTYLEQKFGGPQRAKRVYDVIAQTGHENGIDFQFDKIQYTPNSIDSHRLVYWAENFDLESKMVDRLFQAFFIEGQNIGDQDVLIELAGEVGLNKDDCLLYLDGDEDYNEVIQSDREARELGVHGVPAFVARDRYIISGAQEAKILGKFIDTAWNG</sequence>
<evidence type="ECO:0000259" key="1">
    <source>
        <dbReference type="Pfam" id="PF01323"/>
    </source>
</evidence>